<reference evidence="1" key="1">
    <citation type="submission" date="2020-05" db="EMBL/GenBank/DDBJ databases">
        <title>Large-scale comparative analyses of tick genomes elucidate their genetic diversity and vector capacities.</title>
        <authorList>
            <person name="Jia N."/>
            <person name="Wang J."/>
            <person name="Shi W."/>
            <person name="Du L."/>
            <person name="Sun Y."/>
            <person name="Zhan W."/>
            <person name="Jiang J."/>
            <person name="Wang Q."/>
            <person name="Zhang B."/>
            <person name="Ji P."/>
            <person name="Sakyi L.B."/>
            <person name="Cui X."/>
            <person name="Yuan T."/>
            <person name="Jiang B."/>
            <person name="Yang W."/>
            <person name="Lam T.T.-Y."/>
            <person name="Chang Q."/>
            <person name="Ding S."/>
            <person name="Wang X."/>
            <person name="Zhu J."/>
            <person name="Ruan X."/>
            <person name="Zhao L."/>
            <person name="Wei J."/>
            <person name="Que T."/>
            <person name="Du C."/>
            <person name="Cheng J."/>
            <person name="Dai P."/>
            <person name="Han X."/>
            <person name="Huang E."/>
            <person name="Gao Y."/>
            <person name="Liu J."/>
            <person name="Shao H."/>
            <person name="Ye R."/>
            <person name="Li L."/>
            <person name="Wei W."/>
            <person name="Wang X."/>
            <person name="Wang C."/>
            <person name="Yang T."/>
            <person name="Huo Q."/>
            <person name="Li W."/>
            <person name="Guo W."/>
            <person name="Chen H."/>
            <person name="Zhou L."/>
            <person name="Ni X."/>
            <person name="Tian J."/>
            <person name="Zhou Y."/>
            <person name="Sheng Y."/>
            <person name="Liu T."/>
            <person name="Pan Y."/>
            <person name="Xia L."/>
            <person name="Li J."/>
            <person name="Zhao F."/>
            <person name="Cao W."/>
        </authorList>
    </citation>
    <scope>NUCLEOTIDE SEQUENCE</scope>
    <source>
        <strain evidence="1">Hyas-2018</strain>
    </source>
</reference>
<evidence type="ECO:0000313" key="1">
    <source>
        <dbReference type="EMBL" id="KAH6922630.1"/>
    </source>
</evidence>
<evidence type="ECO:0000313" key="2">
    <source>
        <dbReference type="Proteomes" id="UP000821845"/>
    </source>
</evidence>
<name>A0ACB7RJM3_HYAAI</name>
<dbReference type="EMBL" id="CM023489">
    <property type="protein sequence ID" value="KAH6922630.1"/>
    <property type="molecule type" value="Genomic_DNA"/>
</dbReference>
<keyword evidence="2" id="KW-1185">Reference proteome</keyword>
<accession>A0ACB7RJM3</accession>
<proteinExistence type="predicted"/>
<comment type="caution">
    <text evidence="1">The sequence shown here is derived from an EMBL/GenBank/DDBJ whole genome shotgun (WGS) entry which is preliminary data.</text>
</comment>
<dbReference type="Proteomes" id="UP000821845">
    <property type="component" value="Chromosome 9"/>
</dbReference>
<organism evidence="1 2">
    <name type="scientific">Hyalomma asiaticum</name>
    <name type="common">Tick</name>
    <dbReference type="NCBI Taxonomy" id="266040"/>
    <lineage>
        <taxon>Eukaryota</taxon>
        <taxon>Metazoa</taxon>
        <taxon>Ecdysozoa</taxon>
        <taxon>Arthropoda</taxon>
        <taxon>Chelicerata</taxon>
        <taxon>Arachnida</taxon>
        <taxon>Acari</taxon>
        <taxon>Parasitiformes</taxon>
        <taxon>Ixodida</taxon>
        <taxon>Ixodoidea</taxon>
        <taxon>Ixodidae</taxon>
        <taxon>Hyalomminae</taxon>
        <taxon>Hyalomma</taxon>
    </lineage>
</organism>
<protein>
    <submittedName>
        <fullName evidence="1">Uncharacterized protein</fullName>
    </submittedName>
</protein>
<sequence>MVLVAAVVVFSCAILSEPVHAASRGDDLQNFNVPEWVRGVFFSPADNGSTPASGGPVPDGYSDRQVNEKADFCKRIEKSTLHERFLMAVDRARRADRPWWFTYVGVFFDEKISCPVNEREYKEGATLHERLMRLTARFDSRRWLQMVFGDAVTTAIDSLYYVYSSGVTILLLPILVSWLIGRVVGWLQCVKDWTYSRFVTDNRWLRSKTVPAIVVEHSSHSEDPLIGPVSPGAAPQPDVSVLPSDPSVRESMESDASGGGLLSDAVTLPSDKPIRETVAATNGAVMTALQESSKTTSREPGLHGSPRTKSKTTASP</sequence>
<gene>
    <name evidence="1" type="ORF">HPB50_017360</name>
</gene>